<evidence type="ECO:0000256" key="3">
    <source>
        <dbReference type="RuleBase" id="RU000363"/>
    </source>
</evidence>
<dbReference type="AlphaFoldDB" id="A0A1X1TKY9"/>
<dbReference type="InterPro" id="IPR002347">
    <property type="entry name" value="SDR_fam"/>
</dbReference>
<dbReference type="PRINTS" id="PR00080">
    <property type="entry name" value="SDRFAMILY"/>
</dbReference>
<feature type="domain" description="Ketoreductase" evidence="4">
    <location>
        <begin position="2"/>
        <end position="222"/>
    </location>
</feature>
<dbReference type="Gene3D" id="3.40.50.720">
    <property type="entry name" value="NAD(P)-binding Rossmann-like Domain"/>
    <property type="match status" value="1"/>
</dbReference>
<evidence type="ECO:0000313" key="5">
    <source>
        <dbReference type="EMBL" id="ORV45138.1"/>
    </source>
</evidence>
<accession>A0A1X1TKY9</accession>
<dbReference type="PANTHER" id="PTHR43976:SF16">
    <property type="entry name" value="SHORT-CHAIN DEHYDROGENASE_REDUCTASE FAMILY PROTEIN"/>
    <property type="match status" value="1"/>
</dbReference>
<gene>
    <name evidence="5" type="ORF">AWC02_14615</name>
</gene>
<dbReference type="RefSeq" id="WP_085129454.1">
    <property type="nucleotide sequence ID" value="NZ_LQOT01000044.1"/>
</dbReference>
<comment type="caution">
    <text evidence="5">The sequence shown here is derived from an EMBL/GenBank/DDBJ whole genome shotgun (WGS) entry which is preliminary data.</text>
</comment>
<name>A0A1X1TKY9_9MYCO</name>
<dbReference type="EMBL" id="LQOT01000044">
    <property type="protein sequence ID" value="ORV45138.1"/>
    <property type="molecule type" value="Genomic_DNA"/>
</dbReference>
<comment type="similarity">
    <text evidence="1 3">Belongs to the short-chain dehydrogenases/reductases (SDR) family.</text>
</comment>
<dbReference type="SUPFAM" id="SSF51735">
    <property type="entry name" value="NAD(P)-binding Rossmann-fold domains"/>
    <property type="match status" value="1"/>
</dbReference>
<dbReference type="PANTHER" id="PTHR43976">
    <property type="entry name" value="SHORT CHAIN DEHYDROGENASE"/>
    <property type="match status" value="1"/>
</dbReference>
<protein>
    <submittedName>
        <fullName evidence="5">Short-chain dehydrogenase</fullName>
    </submittedName>
</protein>
<dbReference type="Proteomes" id="UP000193465">
    <property type="component" value="Unassembled WGS sequence"/>
</dbReference>
<evidence type="ECO:0000256" key="2">
    <source>
        <dbReference type="ARBA" id="ARBA00023002"/>
    </source>
</evidence>
<dbReference type="PRINTS" id="PR00081">
    <property type="entry name" value="GDHRDH"/>
</dbReference>
<evidence type="ECO:0000256" key="1">
    <source>
        <dbReference type="ARBA" id="ARBA00006484"/>
    </source>
</evidence>
<proteinExistence type="inferred from homology"/>
<dbReference type="GO" id="GO:0016491">
    <property type="term" value="F:oxidoreductase activity"/>
    <property type="evidence" value="ECO:0007669"/>
    <property type="project" value="UniProtKB-KW"/>
</dbReference>
<dbReference type="Pfam" id="PF00106">
    <property type="entry name" value="adh_short"/>
    <property type="match status" value="1"/>
</dbReference>
<reference evidence="5 6" key="1">
    <citation type="submission" date="2016-01" db="EMBL/GenBank/DDBJ databases">
        <title>The new phylogeny of the genus Mycobacterium.</title>
        <authorList>
            <person name="Tarcisio F."/>
            <person name="Conor M."/>
            <person name="Antonella G."/>
            <person name="Elisabetta G."/>
            <person name="Giulia F.S."/>
            <person name="Sara T."/>
            <person name="Anna F."/>
            <person name="Clotilde B."/>
            <person name="Roberto B."/>
            <person name="Veronica D.S."/>
            <person name="Fabio R."/>
            <person name="Monica P."/>
            <person name="Olivier J."/>
            <person name="Enrico T."/>
            <person name="Nicola S."/>
        </authorList>
    </citation>
    <scope>NUCLEOTIDE SEQUENCE [LARGE SCALE GENOMIC DNA]</scope>
    <source>
        <strain evidence="5 6">ATCC 27353</strain>
    </source>
</reference>
<dbReference type="STRING" id="188915.AWC02_14615"/>
<organism evidence="5 6">
    <name type="scientific">Mycolicibacter engbaekii</name>
    <dbReference type="NCBI Taxonomy" id="188915"/>
    <lineage>
        <taxon>Bacteria</taxon>
        <taxon>Bacillati</taxon>
        <taxon>Actinomycetota</taxon>
        <taxon>Actinomycetes</taxon>
        <taxon>Mycobacteriales</taxon>
        <taxon>Mycobacteriaceae</taxon>
        <taxon>Mycolicibacter</taxon>
    </lineage>
</organism>
<dbReference type="InterPro" id="IPR036291">
    <property type="entry name" value="NAD(P)-bd_dom_sf"/>
</dbReference>
<dbReference type="CDD" id="cd05374">
    <property type="entry name" value="17beta-HSD-like_SDR_c"/>
    <property type="match status" value="1"/>
</dbReference>
<dbReference type="NCBIfam" id="NF004824">
    <property type="entry name" value="PRK06180.1"/>
    <property type="match status" value="1"/>
</dbReference>
<keyword evidence="2" id="KW-0560">Oxidoreductase</keyword>
<keyword evidence="6" id="KW-1185">Reference proteome</keyword>
<dbReference type="InterPro" id="IPR020904">
    <property type="entry name" value="Sc_DH/Rdtase_CS"/>
</dbReference>
<dbReference type="PROSITE" id="PS00061">
    <property type="entry name" value="ADH_SHORT"/>
    <property type="match status" value="1"/>
</dbReference>
<dbReference type="InterPro" id="IPR057326">
    <property type="entry name" value="KR_dom"/>
</dbReference>
<dbReference type="InterPro" id="IPR051911">
    <property type="entry name" value="SDR_oxidoreductase"/>
</dbReference>
<dbReference type="SMART" id="SM00822">
    <property type="entry name" value="PKS_KR"/>
    <property type="match status" value="1"/>
</dbReference>
<evidence type="ECO:0000259" key="4">
    <source>
        <dbReference type="SMART" id="SM00822"/>
    </source>
</evidence>
<evidence type="ECO:0000313" key="6">
    <source>
        <dbReference type="Proteomes" id="UP000193465"/>
    </source>
</evidence>
<sequence>MSVWFITGASRGFGLQIARDLLQRGHQVVATARSAAAVTDALGENPDLLAVALDVTDEAQAREAVQAAVQRFGRIDVLINNAGRGLLGAVEEATDAEVRAVYETNVFGLLTVTRAVTPVLRAQRSGTIVNISSVGGFVSSPGWGVYASTKFAVEALSEALHAELQPLGIHAMVVEPGYFRTDFLDSSSLQIQQNTIDDYTTGPAGQMRVTADQRNHDQPGDPAKAAAAIIDVVESERPPVRLLLGNDTIAAVEAKLDHVRAELAQWRSVSASTDFDDAA</sequence>